<protein>
    <submittedName>
        <fullName evidence="1">DGQHR domain-containing protein</fullName>
    </submittedName>
</protein>
<gene>
    <name evidence="1" type="ORF">EZ437_10740</name>
</gene>
<comment type="caution">
    <text evidence="1">The sequence shown here is derived from an EMBL/GenBank/DDBJ whole genome shotgun (WGS) entry which is preliminary data.</text>
</comment>
<sequence length="432" mass="50066">MSSPFIELIAFKVSQPLGEFYLTKIPAEELLKITFSSELRPNVDDSSEGIEFTGTQRAKKGEKLRQIGRYIDSVESAFPNSIILAANYQNNGLFVDDEIIKWRVEPIDQGLYKIIIPSREKLASIVDGQHRLEGFRYAENSERLATELVCSIYFDLPLPYQAYLFSTINHNQTPVSKSLSYILYGYNLEDETPQAWSTEKLAVYICRQLNIDPSSPFFKHIKVAPQIDQILLENINNSWFVSTATIVEGILSLITTNTKRDRDELAKTSIKNGRKRSELSRFEDDSPLRKFYLNEQDVVIRKAVENFFSSVVSNLFTDQNNAAFITKTIGIQALFDVLKENLKIQKYNLELDITQDYFDHLLRPFFNISFSDNFLMQSSAIGRSRLRNFMLYTLGYKPEFDPRDLDREITQRRRLIKVEDLNEYNRILAERN</sequence>
<accession>A0A4R0NPR4</accession>
<dbReference type="Proteomes" id="UP000293347">
    <property type="component" value="Unassembled WGS sequence"/>
</dbReference>
<dbReference type="EMBL" id="SJSL01000002">
    <property type="protein sequence ID" value="TCD01225.1"/>
    <property type="molecule type" value="Genomic_DNA"/>
</dbReference>
<keyword evidence="2" id="KW-1185">Reference proteome</keyword>
<name>A0A4R0NPR4_9SPHI</name>
<dbReference type="NCBIfam" id="TIGR03187">
    <property type="entry name" value="DGQHR"/>
    <property type="match status" value="1"/>
</dbReference>
<evidence type="ECO:0000313" key="1">
    <source>
        <dbReference type="EMBL" id="TCD01225.1"/>
    </source>
</evidence>
<dbReference type="CDD" id="cd16413">
    <property type="entry name" value="DGQHR_domain"/>
    <property type="match status" value="1"/>
</dbReference>
<dbReference type="RefSeq" id="WP_131595917.1">
    <property type="nucleotide sequence ID" value="NZ_SJSL01000002.1"/>
</dbReference>
<proteinExistence type="predicted"/>
<organism evidence="1 2">
    <name type="scientific">Pedobacter psychroterrae</name>
    <dbReference type="NCBI Taxonomy" id="2530453"/>
    <lineage>
        <taxon>Bacteria</taxon>
        <taxon>Pseudomonadati</taxon>
        <taxon>Bacteroidota</taxon>
        <taxon>Sphingobacteriia</taxon>
        <taxon>Sphingobacteriales</taxon>
        <taxon>Sphingobacteriaceae</taxon>
        <taxon>Pedobacter</taxon>
    </lineage>
</organism>
<dbReference type="InterPro" id="IPR017642">
    <property type="entry name" value="DNA_S_mod_DndB"/>
</dbReference>
<evidence type="ECO:0000313" key="2">
    <source>
        <dbReference type="Proteomes" id="UP000293347"/>
    </source>
</evidence>
<dbReference type="AlphaFoldDB" id="A0A4R0NPR4"/>
<dbReference type="InterPro" id="IPR017601">
    <property type="entry name" value="DGQHR-contain_dom"/>
</dbReference>
<dbReference type="Pfam" id="PF14072">
    <property type="entry name" value="DndB"/>
    <property type="match status" value="1"/>
</dbReference>
<reference evidence="1 2" key="1">
    <citation type="submission" date="2019-02" db="EMBL/GenBank/DDBJ databases">
        <title>Pedobacter sp. RP-1-14 sp. nov., isolated from Arctic soil.</title>
        <authorList>
            <person name="Dahal R.H."/>
        </authorList>
    </citation>
    <scope>NUCLEOTIDE SEQUENCE [LARGE SCALE GENOMIC DNA]</scope>
    <source>
        <strain evidence="1 2">RP-1-14</strain>
    </source>
</reference>
<dbReference type="OrthoDB" id="9789139at2"/>